<dbReference type="Proteomes" id="UP000836402">
    <property type="component" value="Unassembled WGS sequence"/>
</dbReference>
<gene>
    <name evidence="2" type="ORF">JKIAZH3_G7561</name>
</gene>
<evidence type="ECO:0000256" key="1">
    <source>
        <dbReference type="SAM" id="MobiDB-lite"/>
    </source>
</evidence>
<sequence length="158" mass="18386">MATRDFSTFPNPGKMCFTDSDAKRECPQYGKNFITRDENENPLLKEAMHEIEKGVRFHCNLMLQVPEEDEDFKGDDFRNFMWWRQNLISTLIKAATAIELDHPDSRACMGSAPLQDSQVDREALEIRQVFKDESREQSWPQEQRRQQLSSGVISGLQQ</sequence>
<evidence type="ECO:0000313" key="2">
    <source>
        <dbReference type="EMBL" id="CAD6943807.1"/>
    </source>
</evidence>
<protein>
    <submittedName>
        <fullName evidence="2">Uncharacterized protein</fullName>
    </submittedName>
</protein>
<name>A0ABN7J0C6_9BASI</name>
<accession>A0ABN7J0C6</accession>
<feature type="compositionally biased region" description="Polar residues" evidence="1">
    <location>
        <begin position="137"/>
        <end position="158"/>
    </location>
</feature>
<dbReference type="EMBL" id="CAJHJG010004733">
    <property type="protein sequence ID" value="CAD6943807.1"/>
    <property type="molecule type" value="Genomic_DNA"/>
</dbReference>
<evidence type="ECO:0000313" key="3">
    <source>
        <dbReference type="Proteomes" id="UP000836402"/>
    </source>
</evidence>
<organism evidence="2 3">
    <name type="scientific">Tilletia caries</name>
    <name type="common">wheat bunt fungus</name>
    <dbReference type="NCBI Taxonomy" id="13290"/>
    <lineage>
        <taxon>Eukaryota</taxon>
        <taxon>Fungi</taxon>
        <taxon>Dikarya</taxon>
        <taxon>Basidiomycota</taxon>
        <taxon>Ustilaginomycotina</taxon>
        <taxon>Exobasidiomycetes</taxon>
        <taxon>Tilletiales</taxon>
        <taxon>Tilletiaceae</taxon>
        <taxon>Tilletia</taxon>
    </lineage>
</organism>
<reference evidence="2" key="1">
    <citation type="submission" date="2020-10" db="EMBL/GenBank/DDBJ databases">
        <authorList>
            <person name="Sedaghatjoo S."/>
        </authorList>
    </citation>
    <scope>NUCLEOTIDE SEQUENCE</scope>
    <source>
        <strain evidence="2">AZH3</strain>
    </source>
</reference>
<keyword evidence="3" id="KW-1185">Reference proteome</keyword>
<feature type="region of interest" description="Disordered" evidence="1">
    <location>
        <begin position="132"/>
        <end position="158"/>
    </location>
</feature>
<comment type="caution">
    <text evidence="2">The sequence shown here is derived from an EMBL/GenBank/DDBJ whole genome shotgun (WGS) entry which is preliminary data.</text>
</comment>
<proteinExistence type="predicted"/>